<evidence type="ECO:0000256" key="6">
    <source>
        <dbReference type="ARBA" id="ARBA00022958"/>
    </source>
</evidence>
<keyword evidence="5 10" id="KW-0812">Transmembrane</keyword>
<comment type="subcellular location">
    <subcellularLocation>
        <location evidence="1">Cell membrane</location>
        <topology evidence="1">Multi-pass membrane protein</topology>
    </subcellularLocation>
</comment>
<keyword evidence="8" id="KW-0406">Ion transport</keyword>
<keyword evidence="4" id="KW-0633">Potassium transport</keyword>
<evidence type="ECO:0000256" key="4">
    <source>
        <dbReference type="ARBA" id="ARBA00022538"/>
    </source>
</evidence>
<comment type="caution">
    <text evidence="11">The sequence shown here is derived from an EMBL/GenBank/DDBJ whole genome shotgun (WGS) entry which is preliminary data.</text>
</comment>
<dbReference type="InterPro" id="IPR004772">
    <property type="entry name" value="TrkH"/>
</dbReference>
<feature type="transmembrane region" description="Helical" evidence="10">
    <location>
        <begin position="56"/>
        <end position="74"/>
    </location>
</feature>
<keyword evidence="2" id="KW-0813">Transport</keyword>
<dbReference type="Proteomes" id="UP000315669">
    <property type="component" value="Unassembled WGS sequence"/>
</dbReference>
<evidence type="ECO:0000256" key="2">
    <source>
        <dbReference type="ARBA" id="ARBA00022448"/>
    </source>
</evidence>
<evidence type="ECO:0000313" key="12">
    <source>
        <dbReference type="Proteomes" id="UP000315669"/>
    </source>
</evidence>
<feature type="transmembrane region" description="Helical" evidence="10">
    <location>
        <begin position="555"/>
        <end position="575"/>
    </location>
</feature>
<dbReference type="EMBL" id="SOII01000074">
    <property type="protein sequence ID" value="TET85979.1"/>
    <property type="molecule type" value="Genomic_DNA"/>
</dbReference>
<evidence type="ECO:0000313" key="11">
    <source>
        <dbReference type="EMBL" id="TET85979.1"/>
    </source>
</evidence>
<dbReference type="InterPro" id="IPR003445">
    <property type="entry name" value="Cat_transpt"/>
</dbReference>
<keyword evidence="6" id="KW-0630">Potassium</keyword>
<sequence>MAAGLKLLKELNINHPKVTFYLNLFMMGVVLLLISSFILEYGFYLSNETRILLHQLDLLIVGVFIGEFLLKLLLSQEKKIYLKENRIAFFLIIFFLFFIFLLKNPTSPSGFIYSLDRIGILAWPGNSIIIFEIYVLTCLLLRIPQLNKAITVLKIKPPWIVILTFVSIIAVGTLLLLLPRATAPGKETMFMDALFTATSATCVTGLVVLDTGSHFSLLGQLIILSLIQVGGLGLMTFTSFFVLTLGKEFGVKDRTLLRDILNYKSIGRIGSLVVSILIITFTIEIVGAIFLYIQFLPYNGGGLSSAYSAIFHSISAFCNAGFSLYSDSFIKYRNDLGINLTMSSLIILGGLGFIVIVNLLRWAYGYFRHKKEPLSLQSKLVLVVSSLLIIGGTALIFLAEKNGVLSAFSWKEKLLTAYFQSVTARTAGFNTLNIGSVGIFSAFLFIIFMFIGASPGSTGGGIKTSTFATLFLTIRSMTQGKNRVEVFHRTIPPLVVYQALCVAILALGWIACSTLVLSLTESAPFIDIFFEELSAFGTVGLSRGLTSQLTTAGRVVIMLSVLVGRIGPLTLALAMGRGKMKELYQYPEERIMVG</sequence>
<feature type="transmembrane region" description="Helical" evidence="10">
    <location>
        <begin position="305"/>
        <end position="325"/>
    </location>
</feature>
<feature type="transmembrane region" description="Helical" evidence="10">
    <location>
        <begin position="432"/>
        <end position="451"/>
    </location>
</feature>
<proteinExistence type="predicted"/>
<evidence type="ECO:0000256" key="10">
    <source>
        <dbReference type="SAM" id="Phobius"/>
    </source>
</evidence>
<dbReference type="GO" id="GO:0015379">
    <property type="term" value="F:potassium:chloride symporter activity"/>
    <property type="evidence" value="ECO:0007669"/>
    <property type="project" value="InterPro"/>
</dbReference>
<keyword evidence="9 10" id="KW-0472">Membrane</keyword>
<dbReference type="Gene3D" id="1.20.120.350">
    <property type="entry name" value="Voltage-gated potassium channels. Chain C"/>
    <property type="match status" value="1"/>
</dbReference>
<keyword evidence="3" id="KW-1003">Cell membrane</keyword>
<dbReference type="NCBIfam" id="TIGR00933">
    <property type="entry name" value="2a38"/>
    <property type="match status" value="1"/>
</dbReference>
<accession>A0A523Y4G7</accession>
<evidence type="ECO:0000256" key="1">
    <source>
        <dbReference type="ARBA" id="ARBA00004651"/>
    </source>
</evidence>
<feature type="transmembrane region" description="Helical" evidence="10">
    <location>
        <begin position="86"/>
        <end position="102"/>
    </location>
</feature>
<feature type="non-terminal residue" evidence="11">
    <location>
        <position position="594"/>
    </location>
</feature>
<feature type="transmembrane region" description="Helical" evidence="10">
    <location>
        <begin position="457"/>
        <end position="474"/>
    </location>
</feature>
<evidence type="ECO:0000256" key="7">
    <source>
        <dbReference type="ARBA" id="ARBA00022989"/>
    </source>
</evidence>
<feature type="transmembrane region" description="Helical" evidence="10">
    <location>
        <begin position="380"/>
        <end position="399"/>
    </location>
</feature>
<protein>
    <recommendedName>
        <fullName evidence="13">Trk family potassium uptake protein</fullName>
    </recommendedName>
</protein>
<feature type="transmembrane region" description="Helical" evidence="10">
    <location>
        <begin position="20"/>
        <end position="44"/>
    </location>
</feature>
<dbReference type="GO" id="GO:0005886">
    <property type="term" value="C:plasma membrane"/>
    <property type="evidence" value="ECO:0007669"/>
    <property type="project" value="UniProtKB-SubCell"/>
</dbReference>
<evidence type="ECO:0000256" key="5">
    <source>
        <dbReference type="ARBA" id="ARBA00022692"/>
    </source>
</evidence>
<feature type="transmembrane region" description="Helical" evidence="10">
    <location>
        <begin position="221"/>
        <end position="245"/>
    </location>
</feature>
<reference evidence="11 12" key="1">
    <citation type="submission" date="2019-03" db="EMBL/GenBank/DDBJ databases">
        <title>Metabolic potential of uncultured bacteria and archaea associated with petroleum seepage in deep-sea sediments.</title>
        <authorList>
            <person name="Dong X."/>
            <person name="Hubert C."/>
        </authorList>
    </citation>
    <scope>NUCLEOTIDE SEQUENCE [LARGE SCALE GENOMIC DNA]</scope>
    <source>
        <strain evidence="11">E29_bin25</strain>
    </source>
</reference>
<evidence type="ECO:0008006" key="13">
    <source>
        <dbReference type="Google" id="ProtNLM"/>
    </source>
</evidence>
<keyword evidence="7 10" id="KW-1133">Transmembrane helix</keyword>
<dbReference type="SUPFAM" id="SSF81324">
    <property type="entry name" value="Voltage-gated potassium channels"/>
    <property type="match status" value="1"/>
</dbReference>
<feature type="transmembrane region" description="Helical" evidence="10">
    <location>
        <begin position="266"/>
        <end position="293"/>
    </location>
</feature>
<dbReference type="PANTHER" id="PTHR32024">
    <property type="entry name" value="TRK SYSTEM POTASSIUM UPTAKE PROTEIN TRKG-RELATED"/>
    <property type="match status" value="1"/>
</dbReference>
<dbReference type="InterPro" id="IPR027359">
    <property type="entry name" value="Volt_channel_dom_sf"/>
</dbReference>
<organism evidence="11 12">
    <name type="scientific">Aerophobetes bacterium</name>
    <dbReference type="NCBI Taxonomy" id="2030807"/>
    <lineage>
        <taxon>Bacteria</taxon>
        <taxon>Candidatus Aerophobota</taxon>
    </lineage>
</organism>
<feature type="transmembrane region" description="Helical" evidence="10">
    <location>
        <begin position="494"/>
        <end position="517"/>
    </location>
</feature>
<gene>
    <name evidence="11" type="ORF">E3J32_01065</name>
</gene>
<dbReference type="Pfam" id="PF02386">
    <property type="entry name" value="TrkH"/>
    <property type="match status" value="1"/>
</dbReference>
<feature type="transmembrane region" description="Helical" evidence="10">
    <location>
        <begin position="337"/>
        <end position="360"/>
    </location>
</feature>
<evidence type="ECO:0000256" key="3">
    <source>
        <dbReference type="ARBA" id="ARBA00022475"/>
    </source>
</evidence>
<dbReference type="PANTHER" id="PTHR32024:SF1">
    <property type="entry name" value="KTR SYSTEM POTASSIUM UPTAKE PROTEIN B"/>
    <property type="match status" value="1"/>
</dbReference>
<feature type="transmembrane region" description="Helical" evidence="10">
    <location>
        <begin position="158"/>
        <end position="178"/>
    </location>
</feature>
<evidence type="ECO:0000256" key="8">
    <source>
        <dbReference type="ARBA" id="ARBA00023065"/>
    </source>
</evidence>
<dbReference type="AlphaFoldDB" id="A0A523Y4G7"/>
<name>A0A523Y4G7_UNCAE</name>
<evidence type="ECO:0000256" key="9">
    <source>
        <dbReference type="ARBA" id="ARBA00023136"/>
    </source>
</evidence>
<feature type="transmembrane region" description="Helical" evidence="10">
    <location>
        <begin position="123"/>
        <end position="143"/>
    </location>
</feature>